<dbReference type="NCBIfam" id="TIGR01085">
    <property type="entry name" value="murE"/>
    <property type="match status" value="1"/>
</dbReference>
<dbReference type="GO" id="GO:0009252">
    <property type="term" value="P:peptidoglycan biosynthetic process"/>
    <property type="evidence" value="ECO:0007669"/>
    <property type="project" value="UniProtKB-UniRule"/>
</dbReference>
<feature type="binding site" evidence="13">
    <location>
        <position position="391"/>
    </location>
    <ligand>
        <name>meso-2,6-diaminopimelate</name>
        <dbReference type="ChEBI" id="CHEBI:57791"/>
    </ligand>
</feature>
<dbReference type="PANTHER" id="PTHR23135:SF4">
    <property type="entry name" value="UDP-N-ACETYLMURAMOYL-L-ALANYL-D-GLUTAMATE--2,6-DIAMINOPIMELATE LIGASE MURE HOMOLOG, CHLOROPLASTIC"/>
    <property type="match status" value="1"/>
</dbReference>
<feature type="domain" description="Mur ligase N-terminal catalytic" evidence="15">
    <location>
        <begin position="21"/>
        <end position="99"/>
    </location>
</feature>
<evidence type="ECO:0000259" key="16">
    <source>
        <dbReference type="Pfam" id="PF02875"/>
    </source>
</evidence>
<evidence type="ECO:0000256" key="5">
    <source>
        <dbReference type="ARBA" id="ARBA00023306"/>
    </source>
</evidence>
<reference evidence="18 19" key="1">
    <citation type="journal article" date="2017" name="Int. J. Syst. Evol. Microbiol.">
        <title>Aquarickettsiella crustaci n. gen. n. sp. (Gammaproteobacteria: Legionellales: Coxiellaceae); a bacterial pathogen of the freshwater crustacean: Gammarus fossarum (Malacostraca: Amphipoda).</title>
        <authorList>
            <person name="Bojko J."/>
            <person name="Dunn A.M."/>
            <person name="Stebbing P.D."/>
            <person name="Van Aerle R."/>
            <person name="Bacela-Spychalska K."/>
            <person name="Bean T.P."/>
            <person name="Stentiford G.D."/>
        </authorList>
    </citation>
    <scope>NUCLEOTIDE SEQUENCE [LARGE SCALE GENOMIC DNA]</scope>
    <source>
        <strain evidence="18">RA15029</strain>
    </source>
</reference>
<keyword evidence="2 13" id="KW-0132">Cell division</keyword>
<comment type="function">
    <text evidence="13">Catalyzes the addition of meso-diaminopimelic acid to the nucleotide precursor UDP-N-acetylmuramoyl-L-alanyl-D-glutamate (UMAG) in the biosynthesis of bacterial cell-wall peptidoglycan.</text>
</comment>
<reference evidence="18 19" key="2">
    <citation type="journal article" date="2018" name="J. Invertebr. Pathol.">
        <title>'Candidatus Aquirickettsiella gammari' (Gammaproteobacteria: Legionellales: Coxiellaceae): A bacterial pathogen of the freshwater crustacean Gammarus fossarum (Malacostraca: Amphipoda).</title>
        <authorList>
            <person name="Bojko J."/>
            <person name="Dunn A.M."/>
            <person name="Stebbing P.D."/>
            <person name="van Aerle R."/>
            <person name="Bacela-Spychalska K."/>
            <person name="Bean T.P."/>
            <person name="Urrutia A."/>
            <person name="Stentiford G.D."/>
        </authorList>
    </citation>
    <scope>NUCLEOTIDE SEQUENCE [LARGE SCALE GENOMIC DNA]</scope>
    <source>
        <strain evidence="18">RA15029</strain>
    </source>
</reference>
<dbReference type="HAMAP" id="MF_00208">
    <property type="entry name" value="MurE"/>
    <property type="match status" value="1"/>
</dbReference>
<comment type="PTM">
    <text evidence="13">Carboxylation is probably crucial for Mg(2+) binding and, consequently, for the gamma-phosphate positioning of ATP.</text>
</comment>
<dbReference type="UniPathway" id="UPA00219"/>
<dbReference type="Gene3D" id="3.40.1390.10">
    <property type="entry name" value="MurE/MurF, N-terminal domain"/>
    <property type="match status" value="1"/>
</dbReference>
<protein>
    <recommendedName>
        <fullName evidence="9 13">UDP-N-acetylmuramoyl-L-alanyl-D-glutamate--2,6-diaminopimelate ligase</fullName>
        <ecNumber evidence="8 13">6.3.2.13</ecNumber>
    </recommendedName>
    <alternativeName>
        <fullName evidence="10 13">Meso-A2pm-adding enzyme</fullName>
    </alternativeName>
    <alternativeName>
        <fullName evidence="11 13">Meso-diaminopimelate-adding enzyme</fullName>
    </alternativeName>
    <alternativeName>
        <fullName evidence="12 13">UDP-MurNAc-L-Ala-D-Glu:meso-diaminopimelate ligase</fullName>
    </alternativeName>
    <alternativeName>
        <fullName evidence="13">UDP-MurNAc-tripeptide synthetase</fullName>
    </alternativeName>
    <alternativeName>
        <fullName evidence="13">UDP-N-acetylmuramyl-tripeptide synthetase</fullName>
    </alternativeName>
</protein>
<evidence type="ECO:0000256" key="12">
    <source>
        <dbReference type="ARBA" id="ARBA00081560"/>
    </source>
</evidence>
<dbReference type="GO" id="GO:0008765">
    <property type="term" value="F:UDP-N-acetylmuramoylalanyl-D-glutamate-2,6-diaminopimelate ligase activity"/>
    <property type="evidence" value="ECO:0007669"/>
    <property type="project" value="UniProtKB-UniRule"/>
</dbReference>
<keyword evidence="13 18" id="KW-0436">Ligase</keyword>
<accession>A0A370CFL4</accession>
<feature type="binding site" evidence="13">
    <location>
        <position position="28"/>
    </location>
    <ligand>
        <name>UDP-N-acetyl-alpha-D-muramoyl-L-alanyl-D-glutamate</name>
        <dbReference type="ChEBI" id="CHEBI:83900"/>
    </ligand>
</feature>
<evidence type="ECO:0000256" key="8">
    <source>
        <dbReference type="ARBA" id="ARBA00066633"/>
    </source>
</evidence>
<dbReference type="EC" id="6.3.2.13" evidence="8 13"/>
<dbReference type="SUPFAM" id="SSF63418">
    <property type="entry name" value="MurE/MurF N-terminal domain"/>
    <property type="match status" value="1"/>
</dbReference>
<dbReference type="Proteomes" id="UP000226429">
    <property type="component" value="Unassembled WGS sequence"/>
</dbReference>
<dbReference type="FunFam" id="3.90.190.20:FF:000006">
    <property type="entry name" value="UDP-N-acetylmuramoyl-L-alanyl-D-glutamate--2,6-diaminopimelate ligase"/>
    <property type="match status" value="1"/>
</dbReference>
<keyword evidence="6 13" id="KW-0961">Cell wall biogenesis/degradation</keyword>
<feature type="binding site" evidence="13">
    <location>
        <position position="190"/>
    </location>
    <ligand>
        <name>UDP-N-acetyl-alpha-D-muramoyl-L-alanyl-D-glutamate</name>
        <dbReference type="ChEBI" id="CHEBI:83900"/>
    </ligand>
</feature>
<evidence type="ECO:0000256" key="3">
    <source>
        <dbReference type="ARBA" id="ARBA00022960"/>
    </source>
</evidence>
<keyword evidence="4 13" id="KW-0573">Peptidoglycan synthesis</keyword>
<name>A0A370CFL4_9COXI</name>
<evidence type="ECO:0000256" key="1">
    <source>
        <dbReference type="ARBA" id="ARBA00005898"/>
    </source>
</evidence>
<dbReference type="Pfam" id="PF08245">
    <property type="entry name" value="Mur_ligase_M"/>
    <property type="match status" value="1"/>
</dbReference>
<dbReference type="SUPFAM" id="SSF53244">
    <property type="entry name" value="MurD-like peptide ligases, peptide-binding domain"/>
    <property type="match status" value="1"/>
</dbReference>
<comment type="caution">
    <text evidence="13">Lacks conserved residue(s) required for the propagation of feature annotation.</text>
</comment>
<keyword evidence="13" id="KW-0460">Magnesium</keyword>
<dbReference type="GO" id="GO:0005737">
    <property type="term" value="C:cytoplasm"/>
    <property type="evidence" value="ECO:0007669"/>
    <property type="project" value="UniProtKB-SubCell"/>
</dbReference>
<dbReference type="SUPFAM" id="SSF53623">
    <property type="entry name" value="MurD-like peptide ligases, catalytic domain"/>
    <property type="match status" value="1"/>
</dbReference>
<feature type="binding site" evidence="13">
    <location>
        <position position="188"/>
    </location>
    <ligand>
        <name>UDP-N-acetyl-alpha-D-muramoyl-L-alanyl-D-glutamate</name>
        <dbReference type="ChEBI" id="CHEBI:83900"/>
    </ligand>
</feature>
<evidence type="ECO:0000256" key="4">
    <source>
        <dbReference type="ARBA" id="ARBA00022984"/>
    </source>
</evidence>
<feature type="binding site" evidence="13">
    <location>
        <position position="466"/>
    </location>
    <ligand>
        <name>meso-2,6-diaminopimelate</name>
        <dbReference type="ChEBI" id="CHEBI:57791"/>
    </ligand>
</feature>
<dbReference type="InterPro" id="IPR000713">
    <property type="entry name" value="Mur_ligase_N"/>
</dbReference>
<comment type="cofactor">
    <cofactor evidence="13">
        <name>Mg(2+)</name>
        <dbReference type="ChEBI" id="CHEBI:18420"/>
    </cofactor>
</comment>
<dbReference type="EMBL" id="NMOS02000025">
    <property type="protein sequence ID" value="RDH39932.1"/>
    <property type="molecule type" value="Genomic_DNA"/>
</dbReference>
<keyword evidence="3 13" id="KW-0133">Cell shape</keyword>
<evidence type="ECO:0000256" key="2">
    <source>
        <dbReference type="ARBA" id="ARBA00022618"/>
    </source>
</evidence>
<comment type="subcellular location">
    <subcellularLocation>
        <location evidence="13 14">Cytoplasm</location>
    </subcellularLocation>
</comment>
<feature type="domain" description="Mur ligase central" evidence="17">
    <location>
        <begin position="111"/>
        <end position="319"/>
    </location>
</feature>
<feature type="binding site" evidence="13">
    <location>
        <begin position="113"/>
        <end position="119"/>
    </location>
    <ligand>
        <name>ATP</name>
        <dbReference type="ChEBI" id="CHEBI:30616"/>
    </ligand>
</feature>
<dbReference type="GO" id="GO:0000287">
    <property type="term" value="F:magnesium ion binding"/>
    <property type="evidence" value="ECO:0007669"/>
    <property type="project" value="UniProtKB-UniRule"/>
</dbReference>
<evidence type="ECO:0000256" key="6">
    <source>
        <dbReference type="ARBA" id="ARBA00023316"/>
    </source>
</evidence>
<keyword evidence="13" id="KW-0963">Cytoplasm</keyword>
<dbReference type="AlphaFoldDB" id="A0A370CFL4"/>
<dbReference type="InterPro" id="IPR013221">
    <property type="entry name" value="Mur_ligase_cen"/>
</dbReference>
<evidence type="ECO:0000256" key="10">
    <source>
        <dbReference type="ARBA" id="ARBA00075482"/>
    </source>
</evidence>
<keyword evidence="13" id="KW-0547">Nucleotide-binding</keyword>
<comment type="catalytic activity">
    <reaction evidence="7 13">
        <text>UDP-N-acetyl-alpha-D-muramoyl-L-alanyl-D-glutamate + meso-2,6-diaminopimelate + ATP = UDP-N-acetyl-alpha-D-muramoyl-L-alanyl-gamma-D-glutamyl-meso-2,6-diaminopimelate + ADP + phosphate + H(+)</text>
        <dbReference type="Rhea" id="RHEA:23676"/>
        <dbReference type="ChEBI" id="CHEBI:15378"/>
        <dbReference type="ChEBI" id="CHEBI:30616"/>
        <dbReference type="ChEBI" id="CHEBI:43474"/>
        <dbReference type="ChEBI" id="CHEBI:57791"/>
        <dbReference type="ChEBI" id="CHEBI:83900"/>
        <dbReference type="ChEBI" id="CHEBI:83905"/>
        <dbReference type="ChEBI" id="CHEBI:456216"/>
        <dbReference type="EC" id="6.3.2.13"/>
    </reaction>
</comment>
<dbReference type="GO" id="GO:0005524">
    <property type="term" value="F:ATP binding"/>
    <property type="evidence" value="ECO:0007669"/>
    <property type="project" value="UniProtKB-UniRule"/>
</dbReference>
<evidence type="ECO:0000259" key="17">
    <source>
        <dbReference type="Pfam" id="PF08245"/>
    </source>
</evidence>
<keyword evidence="13" id="KW-0067">ATP-binding</keyword>
<sequence>MHLSQLLTDIYSDIVDSNPVVKGLCQDSRQLTSGELFFAYPGIGTDGRRFIKEAIEKGAAAILFESEGNTNANLPDARIPMVPIRDLASQLGPIAARFYDYPSRYLPVLGITGTNGKTTCTQFLADSLQQLQRPCGVIGTLGNGFYDHLKPTQLTTPDAIELQQLLADFRTQNAQAVVMEVSSHRLAQHRLNGTEFSVAAFTNLTRDHLDYHGTMEAYAKAKRSFFDLPGIQQAILNADDPYAQYWLPELAKQLPVYAYSLHPAQADLLHIPHIVVKKCDFAHRGLQAEIDTPWGEVFIENPFLIGRFNLSNLLLVLTVLKSLHFSLAEISEVISRLKGVKGRMQTFHVPGKAVVVVDYAHTPDALQQVLRALRLHCKGKLYCLFGCGGDRDRGKRPLMAAIAEREADSIILTNDNPRNEDPQQIMQDIQEGFSGGKPVYCEENRQAAIRYALQKAQAEDIVLIAGKGHETYQLIKGIQYPCDDAVEIRRLLSHF</sequence>
<dbReference type="GO" id="GO:0008360">
    <property type="term" value="P:regulation of cell shape"/>
    <property type="evidence" value="ECO:0007669"/>
    <property type="project" value="UniProtKB-KW"/>
</dbReference>
<dbReference type="NCBIfam" id="NF001126">
    <property type="entry name" value="PRK00139.1-4"/>
    <property type="match status" value="1"/>
</dbReference>
<evidence type="ECO:0000256" key="7">
    <source>
        <dbReference type="ARBA" id="ARBA00050251"/>
    </source>
</evidence>
<keyword evidence="5 13" id="KW-0131">Cell cycle</keyword>
<feature type="binding site" evidence="13">
    <location>
        <begin position="155"/>
        <end position="156"/>
    </location>
    <ligand>
        <name>UDP-N-acetyl-alpha-D-muramoyl-L-alanyl-D-glutamate</name>
        <dbReference type="ChEBI" id="CHEBI:83900"/>
    </ligand>
</feature>
<feature type="modified residue" description="N6-carboxylysine" evidence="13">
    <location>
        <position position="222"/>
    </location>
</feature>
<dbReference type="InterPro" id="IPR004101">
    <property type="entry name" value="Mur_ligase_C"/>
</dbReference>
<dbReference type="Pfam" id="PF02875">
    <property type="entry name" value="Mur_ligase_C"/>
    <property type="match status" value="1"/>
</dbReference>
<feature type="domain" description="Mur ligase C-terminal" evidence="16">
    <location>
        <begin position="342"/>
        <end position="468"/>
    </location>
</feature>
<comment type="pathway">
    <text evidence="13 14">Cell wall biogenesis; peptidoglycan biosynthesis.</text>
</comment>
<dbReference type="Pfam" id="PF01225">
    <property type="entry name" value="Mur_ligase"/>
    <property type="match status" value="1"/>
</dbReference>
<dbReference type="Gene3D" id="3.40.1190.10">
    <property type="entry name" value="Mur-like, catalytic domain"/>
    <property type="match status" value="1"/>
</dbReference>
<dbReference type="PANTHER" id="PTHR23135">
    <property type="entry name" value="MUR LIGASE FAMILY MEMBER"/>
    <property type="match status" value="1"/>
</dbReference>
<proteinExistence type="inferred from homology"/>
<feature type="binding site" evidence="13">
    <location>
        <begin position="415"/>
        <end position="418"/>
    </location>
    <ligand>
        <name>meso-2,6-diaminopimelate</name>
        <dbReference type="ChEBI" id="CHEBI:57791"/>
    </ligand>
</feature>
<keyword evidence="19" id="KW-1185">Reference proteome</keyword>
<evidence type="ECO:0000313" key="18">
    <source>
        <dbReference type="EMBL" id="RDH39932.1"/>
    </source>
</evidence>
<gene>
    <name evidence="13" type="primary">murE</name>
    <name evidence="18" type="ORF">CFE62_006400</name>
</gene>
<dbReference type="GO" id="GO:0051301">
    <property type="term" value="P:cell division"/>
    <property type="evidence" value="ECO:0007669"/>
    <property type="project" value="UniProtKB-KW"/>
</dbReference>
<evidence type="ECO:0000256" key="9">
    <source>
        <dbReference type="ARBA" id="ARBA00072883"/>
    </source>
</evidence>
<comment type="caution">
    <text evidence="18">The sequence shown here is derived from an EMBL/GenBank/DDBJ whole genome shotgun (WGS) entry which is preliminary data.</text>
</comment>
<comment type="similarity">
    <text evidence="1 13">Belongs to the MurCDEF family. MurE subfamily.</text>
</comment>
<dbReference type="GO" id="GO:0071555">
    <property type="term" value="P:cell wall organization"/>
    <property type="evidence" value="ECO:0007669"/>
    <property type="project" value="UniProtKB-KW"/>
</dbReference>
<evidence type="ECO:0000256" key="13">
    <source>
        <dbReference type="HAMAP-Rule" id="MF_00208"/>
    </source>
</evidence>
<dbReference type="InterPro" id="IPR036615">
    <property type="entry name" value="Mur_ligase_C_dom_sf"/>
</dbReference>
<dbReference type="InterPro" id="IPR035911">
    <property type="entry name" value="MurE/MurF_N"/>
</dbReference>
<evidence type="ECO:0000256" key="14">
    <source>
        <dbReference type="RuleBase" id="RU004135"/>
    </source>
</evidence>
<dbReference type="InterPro" id="IPR036565">
    <property type="entry name" value="Mur-like_cat_sf"/>
</dbReference>
<feature type="short sequence motif" description="Meso-diaminopimelate recognition motif" evidence="13">
    <location>
        <begin position="415"/>
        <end position="418"/>
    </location>
</feature>
<evidence type="ECO:0000259" key="15">
    <source>
        <dbReference type="Pfam" id="PF01225"/>
    </source>
</evidence>
<dbReference type="InterPro" id="IPR005761">
    <property type="entry name" value="UDP-N-AcMur-Glu-dNH2Pim_ligase"/>
</dbReference>
<evidence type="ECO:0000256" key="11">
    <source>
        <dbReference type="ARBA" id="ARBA00076158"/>
    </source>
</evidence>
<feature type="binding site" evidence="13">
    <location>
        <position position="470"/>
    </location>
    <ligand>
        <name>meso-2,6-diaminopimelate</name>
        <dbReference type="ChEBI" id="CHEBI:57791"/>
    </ligand>
</feature>
<organism evidence="18 19">
    <name type="scientific">Candidatus Aquirickettsiella gammari</name>
    <dbReference type="NCBI Taxonomy" id="2016198"/>
    <lineage>
        <taxon>Bacteria</taxon>
        <taxon>Pseudomonadati</taxon>
        <taxon>Pseudomonadota</taxon>
        <taxon>Gammaproteobacteria</taxon>
        <taxon>Legionellales</taxon>
        <taxon>Coxiellaceae</taxon>
        <taxon>Candidatus Aquirickettsiella</taxon>
    </lineage>
</organism>
<dbReference type="Gene3D" id="3.90.190.20">
    <property type="entry name" value="Mur ligase, C-terminal domain"/>
    <property type="match status" value="1"/>
</dbReference>
<feature type="binding site" evidence="13">
    <location>
        <position position="182"/>
    </location>
    <ligand>
        <name>UDP-N-acetyl-alpha-D-muramoyl-L-alanyl-D-glutamate</name>
        <dbReference type="ChEBI" id="CHEBI:83900"/>
    </ligand>
</feature>
<evidence type="ECO:0000313" key="19">
    <source>
        <dbReference type="Proteomes" id="UP000226429"/>
    </source>
</evidence>